<dbReference type="AlphaFoldDB" id="A0A2T5VB59"/>
<dbReference type="GO" id="GO:0000287">
    <property type="term" value="F:magnesium ion binding"/>
    <property type="evidence" value="ECO:0007669"/>
    <property type="project" value="UniProtKB-UniRule"/>
</dbReference>
<evidence type="ECO:0000259" key="12">
    <source>
        <dbReference type="Pfam" id="PF18913"/>
    </source>
</evidence>
<evidence type="ECO:0000256" key="5">
    <source>
        <dbReference type="ARBA" id="ARBA00022723"/>
    </source>
</evidence>
<dbReference type="GO" id="GO:0042132">
    <property type="term" value="F:fructose 1,6-bisphosphate 1-phosphatase activity"/>
    <property type="evidence" value="ECO:0007669"/>
    <property type="project" value="UniProtKB-UniRule"/>
</dbReference>
<keyword evidence="5 9" id="KW-0479">Metal-binding</keyword>
<dbReference type="PIRSF" id="PIRSF000904">
    <property type="entry name" value="FBPtase_SBPase"/>
    <property type="match status" value="1"/>
</dbReference>
<dbReference type="HAMAP" id="MF_01855">
    <property type="entry name" value="FBPase_class1"/>
    <property type="match status" value="1"/>
</dbReference>
<dbReference type="InterPro" id="IPR020548">
    <property type="entry name" value="Fructose_bisphosphatase_AS"/>
</dbReference>
<keyword evidence="8 9" id="KW-0119">Carbohydrate metabolism</keyword>
<feature type="binding site" evidence="9">
    <location>
        <position position="111"/>
    </location>
    <ligand>
        <name>Mg(2+)</name>
        <dbReference type="ChEBI" id="CHEBI:18420"/>
        <label>1</label>
    </ligand>
</feature>
<dbReference type="GO" id="GO:0030388">
    <property type="term" value="P:fructose 1,6-bisphosphate metabolic process"/>
    <property type="evidence" value="ECO:0007669"/>
    <property type="project" value="TreeGrafter"/>
</dbReference>
<dbReference type="OrthoDB" id="9806756at2"/>
<keyword evidence="7 9" id="KW-0460">Magnesium</keyword>
<feature type="binding site" evidence="9">
    <location>
        <position position="109"/>
    </location>
    <ligand>
        <name>Mg(2+)</name>
        <dbReference type="ChEBI" id="CHEBI:18420"/>
        <label>1</label>
    </ligand>
</feature>
<comment type="catalytic activity">
    <reaction evidence="1 9">
        <text>beta-D-fructose 1,6-bisphosphate + H2O = beta-D-fructose 6-phosphate + phosphate</text>
        <dbReference type="Rhea" id="RHEA:11064"/>
        <dbReference type="ChEBI" id="CHEBI:15377"/>
        <dbReference type="ChEBI" id="CHEBI:32966"/>
        <dbReference type="ChEBI" id="CHEBI:43474"/>
        <dbReference type="ChEBI" id="CHEBI:57634"/>
        <dbReference type="EC" id="3.1.3.11"/>
    </reaction>
</comment>
<comment type="pathway">
    <text evidence="2">Carbohydrate biosynthesis; Calvin cycle.</text>
</comment>
<dbReference type="Proteomes" id="UP000244081">
    <property type="component" value="Unassembled WGS sequence"/>
</dbReference>
<comment type="similarity">
    <text evidence="3 9 10">Belongs to the FBPase class 1 family.</text>
</comment>
<feature type="domain" description="Fructose-1-6-bisphosphatase class 1 C-terminal" evidence="12">
    <location>
        <begin position="192"/>
        <end position="324"/>
    </location>
</feature>
<dbReference type="PROSITE" id="PS00124">
    <property type="entry name" value="FBPASE"/>
    <property type="match status" value="1"/>
</dbReference>
<evidence type="ECO:0000259" key="11">
    <source>
        <dbReference type="Pfam" id="PF00316"/>
    </source>
</evidence>
<keyword evidence="14" id="KW-1185">Reference proteome</keyword>
<feature type="binding site" evidence="9">
    <location>
        <position position="90"/>
    </location>
    <ligand>
        <name>Mg(2+)</name>
        <dbReference type="ChEBI" id="CHEBI:18420"/>
        <label>1</label>
    </ligand>
</feature>
<proteinExistence type="inferred from homology"/>
<evidence type="ECO:0000256" key="7">
    <source>
        <dbReference type="ARBA" id="ARBA00022842"/>
    </source>
</evidence>
<accession>A0A2T5VB59</accession>
<comment type="caution">
    <text evidence="13">The sequence shown here is derived from an EMBL/GenBank/DDBJ whole genome shotgun (WGS) entry which is preliminary data.</text>
</comment>
<evidence type="ECO:0000256" key="4">
    <source>
        <dbReference type="ARBA" id="ARBA00022490"/>
    </source>
</evidence>
<dbReference type="CDD" id="cd00354">
    <property type="entry name" value="FBPase"/>
    <property type="match status" value="1"/>
</dbReference>
<dbReference type="PRINTS" id="PR00115">
    <property type="entry name" value="F16BPHPHTASE"/>
</dbReference>
<gene>
    <name evidence="9" type="primary">fbp</name>
    <name evidence="13" type="ORF">C8N35_103165</name>
</gene>
<evidence type="ECO:0000256" key="6">
    <source>
        <dbReference type="ARBA" id="ARBA00022801"/>
    </source>
</evidence>
<feature type="binding site" evidence="9">
    <location>
        <position position="273"/>
    </location>
    <ligand>
        <name>Mg(2+)</name>
        <dbReference type="ChEBI" id="CHEBI:18420"/>
        <label>2</label>
    </ligand>
</feature>
<dbReference type="InterPro" id="IPR033391">
    <property type="entry name" value="FBPase_N"/>
</dbReference>
<dbReference type="FunFam" id="3.40.190.80:FF:000011">
    <property type="entry name" value="Fructose-1,6-bisphosphatase class 1"/>
    <property type="match status" value="1"/>
</dbReference>
<dbReference type="GO" id="GO:0006000">
    <property type="term" value="P:fructose metabolic process"/>
    <property type="evidence" value="ECO:0007669"/>
    <property type="project" value="TreeGrafter"/>
</dbReference>
<evidence type="ECO:0000256" key="8">
    <source>
        <dbReference type="ARBA" id="ARBA00023277"/>
    </source>
</evidence>
<organism evidence="13 14">
    <name type="scientific">Breoghania corrubedonensis</name>
    <dbReference type="NCBI Taxonomy" id="665038"/>
    <lineage>
        <taxon>Bacteria</taxon>
        <taxon>Pseudomonadati</taxon>
        <taxon>Pseudomonadota</taxon>
        <taxon>Alphaproteobacteria</taxon>
        <taxon>Hyphomicrobiales</taxon>
        <taxon>Stappiaceae</taxon>
        <taxon>Breoghania</taxon>
    </lineage>
</organism>
<dbReference type="GO" id="GO:0005986">
    <property type="term" value="P:sucrose biosynthetic process"/>
    <property type="evidence" value="ECO:0007669"/>
    <property type="project" value="TreeGrafter"/>
</dbReference>
<dbReference type="EMBL" id="QAYG01000003">
    <property type="protein sequence ID" value="PTW60984.1"/>
    <property type="molecule type" value="Genomic_DNA"/>
</dbReference>
<dbReference type="NCBIfam" id="NF006780">
    <property type="entry name" value="PRK09293.1-4"/>
    <property type="match status" value="1"/>
</dbReference>
<dbReference type="PANTHER" id="PTHR11556">
    <property type="entry name" value="FRUCTOSE-1,6-BISPHOSPHATASE-RELATED"/>
    <property type="match status" value="1"/>
</dbReference>
<keyword evidence="4 9" id="KW-0963">Cytoplasm</keyword>
<dbReference type="PANTHER" id="PTHR11556:SF35">
    <property type="entry name" value="SEDOHEPTULOSE-1,7-BISPHOSPHATASE, CHLOROPLASTIC"/>
    <property type="match status" value="1"/>
</dbReference>
<evidence type="ECO:0000256" key="9">
    <source>
        <dbReference type="HAMAP-Rule" id="MF_01855"/>
    </source>
</evidence>
<feature type="binding site" evidence="9">
    <location>
        <position position="112"/>
    </location>
    <ligand>
        <name>Mg(2+)</name>
        <dbReference type="ChEBI" id="CHEBI:18420"/>
        <label>2</label>
    </ligand>
</feature>
<evidence type="ECO:0000256" key="10">
    <source>
        <dbReference type="RuleBase" id="RU000508"/>
    </source>
</evidence>
<dbReference type="EC" id="3.1.3.11" evidence="9"/>
<feature type="domain" description="Fructose-1-6-bisphosphatase class I N-terminal" evidence="11">
    <location>
        <begin position="20"/>
        <end position="186"/>
    </location>
</feature>
<protein>
    <recommendedName>
        <fullName evidence="9">Fructose-1,6-bisphosphatase class 1</fullName>
        <shortName evidence="9">FBPase class 1</shortName>
        <ecNumber evidence="9">3.1.3.11</ecNumber>
    </recommendedName>
    <alternativeName>
        <fullName evidence="9">D-fructose-1,6-bisphosphate 1-phosphohydrolase class 1</fullName>
    </alternativeName>
</protein>
<dbReference type="NCBIfam" id="NF006779">
    <property type="entry name" value="PRK09293.1-3"/>
    <property type="match status" value="1"/>
</dbReference>
<evidence type="ECO:0000256" key="2">
    <source>
        <dbReference type="ARBA" id="ARBA00005215"/>
    </source>
</evidence>
<dbReference type="InterPro" id="IPR000146">
    <property type="entry name" value="FBPase_class-1"/>
</dbReference>
<evidence type="ECO:0000256" key="3">
    <source>
        <dbReference type="ARBA" id="ARBA00010941"/>
    </source>
</evidence>
<dbReference type="GO" id="GO:0006002">
    <property type="term" value="P:fructose 6-phosphate metabolic process"/>
    <property type="evidence" value="ECO:0007669"/>
    <property type="project" value="TreeGrafter"/>
</dbReference>
<name>A0A2T5VB59_9HYPH</name>
<evidence type="ECO:0000256" key="1">
    <source>
        <dbReference type="ARBA" id="ARBA00001273"/>
    </source>
</evidence>
<dbReference type="GO" id="GO:0006094">
    <property type="term" value="P:gluconeogenesis"/>
    <property type="evidence" value="ECO:0007669"/>
    <property type="project" value="UniProtKB-UniRule"/>
</dbReference>
<dbReference type="GO" id="GO:0005829">
    <property type="term" value="C:cytosol"/>
    <property type="evidence" value="ECO:0007669"/>
    <property type="project" value="TreeGrafter"/>
</dbReference>
<feature type="binding site" evidence="9">
    <location>
        <position position="109"/>
    </location>
    <ligand>
        <name>Mg(2+)</name>
        <dbReference type="ChEBI" id="CHEBI:18420"/>
        <label>2</label>
    </ligand>
</feature>
<evidence type="ECO:0000313" key="13">
    <source>
        <dbReference type="EMBL" id="PTW60984.1"/>
    </source>
</evidence>
<dbReference type="InterPro" id="IPR044015">
    <property type="entry name" value="FBPase_C_dom"/>
</dbReference>
<dbReference type="Pfam" id="PF00316">
    <property type="entry name" value="FBPase"/>
    <property type="match status" value="1"/>
</dbReference>
<feature type="binding site" evidence="9">
    <location>
        <begin position="112"/>
        <end position="115"/>
    </location>
    <ligand>
        <name>substrate</name>
    </ligand>
</feature>
<reference evidence="13 14" key="1">
    <citation type="submission" date="2018-04" db="EMBL/GenBank/DDBJ databases">
        <title>Genomic Encyclopedia of Archaeal and Bacterial Type Strains, Phase II (KMG-II): from individual species to whole genera.</title>
        <authorList>
            <person name="Goeker M."/>
        </authorList>
    </citation>
    <scope>NUCLEOTIDE SEQUENCE [LARGE SCALE GENOMIC DNA]</scope>
    <source>
        <strain evidence="13 14">DSM 23382</strain>
    </source>
</reference>
<comment type="cofactor">
    <cofactor evidence="9">
        <name>Mg(2+)</name>
        <dbReference type="ChEBI" id="CHEBI:18420"/>
    </cofactor>
    <text evidence="9">Binds 2 magnesium ions per subunit.</text>
</comment>
<dbReference type="Pfam" id="PF18913">
    <property type="entry name" value="FBPase_C"/>
    <property type="match status" value="1"/>
</dbReference>
<dbReference type="SUPFAM" id="SSF56655">
    <property type="entry name" value="Carbohydrate phosphatase"/>
    <property type="match status" value="1"/>
</dbReference>
<keyword evidence="6 9" id="KW-0378">Hydrolase</keyword>
<sequence length="345" mass="37020">MTHFKELSDWLQHWAGDDTARRDIAATLMALAEVGTKISTLVAAGPLAGDQSGIVGENSDGDLQKLLDLTSHHAVIAALADAPVAYVGSEEAEEPISLRPDAALAVAVDPLDGSSNIGINLPMGTIFSILPALAAGGEASFRQIGRSQLAAGFLVYGPMTELALTVGDGTHVFVLDRRDGTFRLVNDTASIAHATEEFAINASNYRHWDETLRAYIDDCLAGDDGVRTKDFNMRWYGSLVAEASRILARGGVFLYPSDQRQGYGEGRLRLVYEANPVAFLVEQAGGAASTGAGAILDQVPDELHQRVPLIFGAREEVERIERYLNDPQSLGENAPLFGRRGLFRA</sequence>
<comment type="caution">
    <text evidence="9">Lacks conserved residue(s) required for the propagation of feature annotation.</text>
</comment>
<dbReference type="Gene3D" id="3.40.190.80">
    <property type="match status" value="1"/>
</dbReference>
<dbReference type="Gene3D" id="3.30.540.10">
    <property type="entry name" value="Fructose-1,6-Bisphosphatase, subunit A, domain 1"/>
    <property type="match status" value="1"/>
</dbReference>
<feature type="binding site" evidence="9">
    <location>
        <position position="201"/>
    </location>
    <ligand>
        <name>substrate</name>
    </ligand>
</feature>
<evidence type="ECO:0000313" key="14">
    <source>
        <dbReference type="Proteomes" id="UP000244081"/>
    </source>
</evidence>
<comment type="subcellular location">
    <subcellularLocation>
        <location evidence="9">Cytoplasm</location>
    </subcellularLocation>
</comment>
<comment type="subunit">
    <text evidence="9">Homotetramer.</text>
</comment>
<dbReference type="InterPro" id="IPR028343">
    <property type="entry name" value="FBPtase"/>
</dbReference>
<dbReference type="PIRSF" id="PIRSF500210">
    <property type="entry name" value="FBPtase"/>
    <property type="match status" value="1"/>
</dbReference>
<dbReference type="RefSeq" id="WP_107989805.1">
    <property type="nucleotide sequence ID" value="NZ_QAYG01000003.1"/>
</dbReference>